<dbReference type="GO" id="GO:0032259">
    <property type="term" value="P:methylation"/>
    <property type="evidence" value="ECO:0007669"/>
    <property type="project" value="UniProtKB-KW"/>
</dbReference>
<dbReference type="EMBL" id="AUZZ01002705">
    <property type="protein sequence ID" value="EQD59291.1"/>
    <property type="molecule type" value="Genomic_DNA"/>
</dbReference>
<proteinExistence type="predicted"/>
<feature type="non-terminal residue" evidence="1">
    <location>
        <position position="56"/>
    </location>
</feature>
<comment type="caution">
    <text evidence="1">The sequence shown here is derived from an EMBL/GenBank/DDBJ whole genome shotgun (WGS) entry which is preliminary data.</text>
</comment>
<organism evidence="1">
    <name type="scientific">mine drainage metagenome</name>
    <dbReference type="NCBI Taxonomy" id="410659"/>
    <lineage>
        <taxon>unclassified sequences</taxon>
        <taxon>metagenomes</taxon>
        <taxon>ecological metagenomes</taxon>
    </lineage>
</organism>
<dbReference type="GO" id="GO:0008168">
    <property type="term" value="F:methyltransferase activity"/>
    <property type="evidence" value="ECO:0007669"/>
    <property type="project" value="UniProtKB-KW"/>
</dbReference>
<sequence length="56" mass="6114">MRRLPILRAGQPLIFDDGGTYVDTDATFTANRTHEWSHGLGETVSALLDAGLQLTN</sequence>
<name>T1AFL6_9ZZZZ</name>
<gene>
    <name evidence="1" type="ORF">B2A_04048</name>
</gene>
<protein>
    <submittedName>
        <fullName evidence="1">Methyltransferase type 12</fullName>
    </submittedName>
</protein>
<accession>T1AFL6</accession>
<reference evidence="1" key="2">
    <citation type="journal article" date="2014" name="ISME J.">
        <title>Microbial stratification in low pH oxic and suboxic macroscopic growths along an acid mine drainage.</title>
        <authorList>
            <person name="Mendez-Garcia C."/>
            <person name="Mesa V."/>
            <person name="Sprenger R.R."/>
            <person name="Richter M."/>
            <person name="Diez M.S."/>
            <person name="Solano J."/>
            <person name="Bargiela R."/>
            <person name="Golyshina O.V."/>
            <person name="Manteca A."/>
            <person name="Ramos J.L."/>
            <person name="Gallego J.R."/>
            <person name="Llorente I."/>
            <person name="Martins Dos Santos V.A."/>
            <person name="Jensen O.N."/>
            <person name="Pelaez A.I."/>
            <person name="Sanchez J."/>
            <person name="Ferrer M."/>
        </authorList>
    </citation>
    <scope>NUCLEOTIDE SEQUENCE</scope>
</reference>
<keyword evidence="1" id="KW-0808">Transferase</keyword>
<reference evidence="1" key="1">
    <citation type="submission" date="2013-08" db="EMBL/GenBank/DDBJ databases">
        <authorList>
            <person name="Mendez C."/>
            <person name="Richter M."/>
            <person name="Ferrer M."/>
            <person name="Sanchez J."/>
        </authorList>
    </citation>
    <scope>NUCLEOTIDE SEQUENCE</scope>
</reference>
<dbReference type="AlphaFoldDB" id="T1AFL6"/>
<keyword evidence="1" id="KW-0489">Methyltransferase</keyword>
<evidence type="ECO:0000313" key="1">
    <source>
        <dbReference type="EMBL" id="EQD59291.1"/>
    </source>
</evidence>